<reference evidence="4 5" key="1">
    <citation type="submission" date="2020-01" db="EMBL/GenBank/DDBJ databases">
        <title>The possibility of degradation of plastic by Microbulbifer hydrolyticus IRE-31.</title>
        <authorList>
            <person name="Liu L."/>
        </authorList>
    </citation>
    <scope>NUCLEOTIDE SEQUENCE [LARGE SCALE GENOMIC DNA]</scope>
    <source>
        <strain evidence="4 5">IRE-31</strain>
    </source>
</reference>
<gene>
    <name evidence="4" type="ORF">GTQ55_11015</name>
    <name evidence="3" type="ORF">HNQ53_000204</name>
</gene>
<dbReference type="Pfam" id="PF12969">
    <property type="entry name" value="DUF3857"/>
    <property type="match status" value="1"/>
</dbReference>
<dbReference type="Gene3D" id="3.10.620.30">
    <property type="match status" value="1"/>
</dbReference>
<keyword evidence="5" id="KW-1185">Reference proteome</keyword>
<dbReference type="Proteomes" id="UP000563601">
    <property type="component" value="Unassembled WGS sequence"/>
</dbReference>
<dbReference type="OrthoDB" id="8595007at2"/>
<keyword evidence="1" id="KW-0732">Signal</keyword>
<dbReference type="EMBL" id="CP047491">
    <property type="protein sequence ID" value="QHQ39459.1"/>
    <property type="molecule type" value="Genomic_DNA"/>
</dbReference>
<organism evidence="3 6">
    <name type="scientific">Microbulbifer hydrolyticus</name>
    <dbReference type="NCBI Taxonomy" id="48074"/>
    <lineage>
        <taxon>Bacteria</taxon>
        <taxon>Pseudomonadati</taxon>
        <taxon>Pseudomonadota</taxon>
        <taxon>Gammaproteobacteria</taxon>
        <taxon>Cellvibrionales</taxon>
        <taxon>Microbulbiferaceae</taxon>
        <taxon>Microbulbifer</taxon>
    </lineage>
</organism>
<protein>
    <submittedName>
        <fullName evidence="4">DUF3857 domain-containing protein</fullName>
    </submittedName>
</protein>
<proteinExistence type="predicted"/>
<evidence type="ECO:0000313" key="4">
    <source>
        <dbReference type="EMBL" id="QHQ39459.1"/>
    </source>
</evidence>
<dbReference type="InterPro" id="IPR038765">
    <property type="entry name" value="Papain-like_cys_pep_sf"/>
</dbReference>
<accession>A0A6P1TDU4</accession>
<feature type="signal peptide" evidence="1">
    <location>
        <begin position="1"/>
        <end position="28"/>
    </location>
</feature>
<sequence>MKPIEATKLLMSALLSMILLSASPHVSAVQSPIEKVRWTGETNQALMDFSKEYLRGELPERYTLAGFRADIHVGKTEVKSRIQAVTYYATSSEIENRGNELIYFNQGNERVTIHSAGSIAPDGNIQIFDPANVQVVESNEYNTFSDTKIAVIPIPGLSTGGLGFLDYEIITDKAQLEAPWSRIFYPRGTFEYQNYHVQITSAPGINLQYQNESDALGCSTETATITCSAKQIPALKRDETVYWRDVINQLVVTEGELRWADIATLMQDKFDSARVSSTEVDKLFKELTEDKPTLNAKISSIHRFVTREIRYNSMSGQGNAITPHNIHETLHNRYGDCKDKSALLIELLQKLDLNPFPVLVATERKSLSNLSLPTTSYFDHVIVCNDETEANFCIDATDTDTDWNVLSAWIQGSAALPINSDPQPMTLPLNKYRWRLHANTEIVFDQKGGQMEKTTRKYSGEYAGSIRSILASRSPEERLEWAQEQYQEAYGSDVEPQFSFTDIDQIAPDLVIKSEVQYDPLLDPQAHLAYTEYDTWMMDEIDSLVIDNNHYGYQFPGLTVESSFQFDLGKLWSLTFPGQTLDLQHKYGTLYRKIHQSAPSYLEVVSTLEIPSRYIPVEEIDQFNRFLSALRSEAQLRFEANTLD</sequence>
<dbReference type="EMBL" id="JACHHR010000001">
    <property type="protein sequence ID" value="MBB5210016.1"/>
    <property type="molecule type" value="Genomic_DNA"/>
</dbReference>
<dbReference type="SUPFAM" id="SSF54001">
    <property type="entry name" value="Cysteine proteinases"/>
    <property type="match status" value="1"/>
</dbReference>
<feature type="domain" description="DUF3857" evidence="2">
    <location>
        <begin position="96"/>
        <end position="234"/>
    </location>
</feature>
<name>A0A6P1TDU4_9GAMM</name>
<dbReference type="InterPro" id="IPR024618">
    <property type="entry name" value="DUF3857"/>
</dbReference>
<dbReference type="RefSeq" id="WP_161858776.1">
    <property type="nucleotide sequence ID" value="NZ_CP047491.1"/>
</dbReference>
<dbReference type="AlphaFoldDB" id="A0A6P1TDU4"/>
<dbReference type="Gene3D" id="2.60.40.3140">
    <property type="match status" value="1"/>
</dbReference>
<dbReference type="Proteomes" id="UP000464675">
    <property type="component" value="Chromosome"/>
</dbReference>
<evidence type="ECO:0000313" key="5">
    <source>
        <dbReference type="Proteomes" id="UP000464675"/>
    </source>
</evidence>
<feature type="chain" id="PRO_5044645695" evidence="1">
    <location>
        <begin position="29"/>
        <end position="644"/>
    </location>
</feature>
<reference evidence="3 6" key="2">
    <citation type="submission" date="2020-08" db="EMBL/GenBank/DDBJ databases">
        <title>Genomic Encyclopedia of Type Strains, Phase IV (KMG-IV): sequencing the most valuable type-strain genomes for metagenomic binning, comparative biology and taxonomic classification.</title>
        <authorList>
            <person name="Goeker M."/>
        </authorList>
    </citation>
    <scope>NUCLEOTIDE SEQUENCE [LARGE SCALE GENOMIC DNA]</scope>
    <source>
        <strain evidence="3 6">DSM 11525</strain>
    </source>
</reference>
<evidence type="ECO:0000313" key="3">
    <source>
        <dbReference type="EMBL" id="MBB5210016.1"/>
    </source>
</evidence>
<evidence type="ECO:0000256" key="1">
    <source>
        <dbReference type="SAM" id="SignalP"/>
    </source>
</evidence>
<evidence type="ECO:0000259" key="2">
    <source>
        <dbReference type="Pfam" id="PF12969"/>
    </source>
</evidence>
<evidence type="ECO:0000313" key="6">
    <source>
        <dbReference type="Proteomes" id="UP000563601"/>
    </source>
</evidence>